<keyword evidence="6" id="KW-1185">Reference proteome</keyword>
<dbReference type="HAMAP" id="MF_00528">
    <property type="entry name" value="Maf"/>
    <property type="match status" value="1"/>
</dbReference>
<proteinExistence type="inferred from homology"/>
<feature type="region of interest" description="Disordered" evidence="4">
    <location>
        <begin position="60"/>
        <end position="91"/>
    </location>
</feature>
<evidence type="ECO:0000256" key="1">
    <source>
        <dbReference type="ARBA" id="ARBA00001968"/>
    </source>
</evidence>
<feature type="compositionally biased region" description="Basic and acidic residues" evidence="4">
    <location>
        <begin position="65"/>
        <end position="79"/>
    </location>
</feature>
<name>A0A1H6FVV7_THEAL</name>
<dbReference type="GO" id="GO:0047429">
    <property type="term" value="F:nucleoside triphosphate diphosphatase activity"/>
    <property type="evidence" value="ECO:0007669"/>
    <property type="project" value="UniProtKB-EC"/>
</dbReference>
<sequence length="229" mass="24194">MSEAPSPRLVLASRSPQRRRILELLGVPFAVRVAEVDEHDLGDPTEAALANARRKARAVAGQLEHSVRQGADGHAERAGRRSKGAQSLSTDAPSLSELPILASDTVVALDGQVLGAPARPAEAARFLRALSGRRHEVVSAVCLLVPGACERTAVSGAQVQFRALDEATVAWYVASREWQGRAGGYAIQLRGMALVERLEGDPTAVVGLPVPALLELWPGLLHGEPPPPA</sequence>
<comment type="function">
    <text evidence="3">Nucleoside triphosphate pyrophosphatase. May have a dual role in cell division arrest and in preventing the incorporation of modified nucleotides into cellular nucleic acids.</text>
</comment>
<dbReference type="GO" id="GO:0009117">
    <property type="term" value="P:nucleotide metabolic process"/>
    <property type="evidence" value="ECO:0007669"/>
    <property type="project" value="UniProtKB-KW"/>
</dbReference>
<comment type="similarity">
    <text evidence="3">Belongs to the Maf family.</text>
</comment>
<dbReference type="EMBL" id="FNWJ01000002">
    <property type="protein sequence ID" value="SEH13925.1"/>
    <property type="molecule type" value="Genomic_DNA"/>
</dbReference>
<organism evidence="5 6">
    <name type="scientific">Thermoleophilum album</name>
    <dbReference type="NCBI Taxonomy" id="29539"/>
    <lineage>
        <taxon>Bacteria</taxon>
        <taxon>Bacillati</taxon>
        <taxon>Actinomycetota</taxon>
        <taxon>Thermoleophilia</taxon>
        <taxon>Thermoleophilales</taxon>
        <taxon>Thermoleophilaceae</taxon>
        <taxon>Thermoleophilum</taxon>
    </lineage>
</organism>
<keyword evidence="3" id="KW-0963">Cytoplasm</keyword>
<dbReference type="GO" id="GO:0005737">
    <property type="term" value="C:cytoplasm"/>
    <property type="evidence" value="ECO:0007669"/>
    <property type="project" value="UniProtKB-SubCell"/>
</dbReference>
<keyword evidence="2 3" id="KW-0378">Hydrolase</keyword>
<keyword evidence="3" id="KW-0546">Nucleotide metabolism</keyword>
<dbReference type="InterPro" id="IPR029001">
    <property type="entry name" value="ITPase-like_fam"/>
</dbReference>
<dbReference type="CDD" id="cd00555">
    <property type="entry name" value="Maf"/>
    <property type="match status" value="1"/>
</dbReference>
<dbReference type="PIRSF" id="PIRSF006305">
    <property type="entry name" value="Maf"/>
    <property type="match status" value="1"/>
</dbReference>
<evidence type="ECO:0000313" key="5">
    <source>
        <dbReference type="EMBL" id="SEH13925.1"/>
    </source>
</evidence>
<evidence type="ECO:0000313" key="6">
    <source>
        <dbReference type="Proteomes" id="UP000222056"/>
    </source>
</evidence>
<reference evidence="6" key="1">
    <citation type="submission" date="2016-10" db="EMBL/GenBank/DDBJ databases">
        <authorList>
            <person name="Varghese N."/>
            <person name="Submissions S."/>
        </authorList>
    </citation>
    <scope>NUCLEOTIDE SEQUENCE [LARGE SCALE GENOMIC DNA]</scope>
    <source>
        <strain evidence="6">ATCC 35263</strain>
    </source>
</reference>
<dbReference type="PANTHER" id="PTHR43213:SF5">
    <property type="entry name" value="BIFUNCTIONAL DTTP_UTP PYROPHOSPHATASE_METHYLTRANSFERASE PROTEIN-RELATED"/>
    <property type="match status" value="1"/>
</dbReference>
<dbReference type="NCBIfam" id="TIGR00172">
    <property type="entry name" value="maf"/>
    <property type="match status" value="1"/>
</dbReference>
<dbReference type="STRING" id="29539.SAMN02745716_1404"/>
<comment type="cofactor">
    <cofactor evidence="1 3">
        <name>a divalent metal cation</name>
        <dbReference type="ChEBI" id="CHEBI:60240"/>
    </cofactor>
</comment>
<feature type="active site" description="Proton acceptor" evidence="3">
    <location>
        <position position="104"/>
    </location>
</feature>
<comment type="catalytic activity">
    <reaction evidence="3">
        <text>a ribonucleoside 5'-triphosphate + H2O = a ribonucleoside 5'-phosphate + diphosphate + H(+)</text>
        <dbReference type="Rhea" id="RHEA:23996"/>
        <dbReference type="ChEBI" id="CHEBI:15377"/>
        <dbReference type="ChEBI" id="CHEBI:15378"/>
        <dbReference type="ChEBI" id="CHEBI:33019"/>
        <dbReference type="ChEBI" id="CHEBI:58043"/>
        <dbReference type="ChEBI" id="CHEBI:61557"/>
        <dbReference type="EC" id="3.6.1.9"/>
    </reaction>
</comment>
<dbReference type="PANTHER" id="PTHR43213">
    <property type="entry name" value="BIFUNCTIONAL DTTP/UTP PYROPHOSPHATASE/METHYLTRANSFERASE PROTEIN-RELATED"/>
    <property type="match status" value="1"/>
</dbReference>
<dbReference type="InterPro" id="IPR003697">
    <property type="entry name" value="Maf-like"/>
</dbReference>
<evidence type="ECO:0000256" key="2">
    <source>
        <dbReference type="ARBA" id="ARBA00022801"/>
    </source>
</evidence>
<dbReference type="Proteomes" id="UP000222056">
    <property type="component" value="Unassembled WGS sequence"/>
</dbReference>
<comment type="catalytic activity">
    <reaction evidence="3">
        <text>a 2'-deoxyribonucleoside 5'-triphosphate + H2O = a 2'-deoxyribonucleoside 5'-phosphate + diphosphate + H(+)</text>
        <dbReference type="Rhea" id="RHEA:44644"/>
        <dbReference type="ChEBI" id="CHEBI:15377"/>
        <dbReference type="ChEBI" id="CHEBI:15378"/>
        <dbReference type="ChEBI" id="CHEBI:33019"/>
        <dbReference type="ChEBI" id="CHEBI:61560"/>
        <dbReference type="ChEBI" id="CHEBI:65317"/>
        <dbReference type="EC" id="3.6.1.9"/>
    </reaction>
</comment>
<accession>A0A1H6FVV7</accession>
<dbReference type="Pfam" id="PF02545">
    <property type="entry name" value="Maf"/>
    <property type="match status" value="1"/>
</dbReference>
<dbReference type="AlphaFoldDB" id="A0A1H6FVV7"/>
<dbReference type="SUPFAM" id="SSF52972">
    <property type="entry name" value="ITPase-like"/>
    <property type="match status" value="1"/>
</dbReference>
<dbReference type="RefSeq" id="WP_093117652.1">
    <property type="nucleotide sequence ID" value="NZ_FNWJ01000002.1"/>
</dbReference>
<comment type="caution">
    <text evidence="3">Lacks conserved residue(s) required for the propagation of feature annotation.</text>
</comment>
<dbReference type="EC" id="3.6.1.9" evidence="3"/>
<gene>
    <name evidence="5" type="ORF">SAMN02745716_1404</name>
</gene>
<comment type="subcellular location">
    <subcellularLocation>
        <location evidence="3">Cytoplasm</location>
    </subcellularLocation>
</comment>
<protein>
    <recommendedName>
        <fullName evidence="3">Nucleoside triphosphate pyrophosphatase</fullName>
        <ecNumber evidence="3">3.6.1.9</ecNumber>
    </recommendedName>
    <alternativeName>
        <fullName evidence="3">Nucleotide pyrophosphatase</fullName>
        <shortName evidence="3">Nucleotide PPase</shortName>
    </alternativeName>
</protein>
<dbReference type="Gene3D" id="3.90.950.10">
    <property type="match status" value="1"/>
</dbReference>
<evidence type="ECO:0000256" key="4">
    <source>
        <dbReference type="SAM" id="MobiDB-lite"/>
    </source>
</evidence>
<evidence type="ECO:0000256" key="3">
    <source>
        <dbReference type="HAMAP-Rule" id="MF_00528"/>
    </source>
</evidence>